<evidence type="ECO:0000256" key="2">
    <source>
        <dbReference type="ARBA" id="ARBA00022490"/>
    </source>
</evidence>
<evidence type="ECO:0000313" key="15">
    <source>
        <dbReference type="Proteomes" id="UP000746535"/>
    </source>
</evidence>
<comment type="caution">
    <text evidence="14">The sequence shown here is derived from an EMBL/GenBank/DDBJ whole genome shotgun (WGS) entry which is preliminary data.</text>
</comment>
<keyword evidence="15" id="KW-1185">Reference proteome</keyword>
<evidence type="ECO:0000256" key="7">
    <source>
        <dbReference type="ARBA" id="ARBA00022801"/>
    </source>
</evidence>
<dbReference type="PRINTS" id="PR00696">
    <property type="entry name" value="RSOLVASERUVC"/>
</dbReference>
<evidence type="ECO:0000256" key="11">
    <source>
        <dbReference type="ARBA" id="ARBA00023204"/>
    </source>
</evidence>
<evidence type="ECO:0000256" key="5">
    <source>
        <dbReference type="ARBA" id="ARBA00022759"/>
    </source>
</evidence>
<evidence type="ECO:0000256" key="12">
    <source>
        <dbReference type="HAMAP-Rule" id="MF_00034"/>
    </source>
</evidence>
<feature type="binding site" evidence="12">
    <location>
        <position position="141"/>
    </location>
    <ligand>
        <name>Mg(2+)</name>
        <dbReference type="ChEBI" id="CHEBI:18420"/>
        <label>1</label>
    </ligand>
</feature>
<dbReference type="HAMAP" id="MF_00034">
    <property type="entry name" value="RuvC"/>
    <property type="match status" value="1"/>
</dbReference>
<dbReference type="PANTHER" id="PTHR30194:SF3">
    <property type="entry name" value="CROSSOVER JUNCTION ENDODEOXYRIBONUCLEASE RUVC"/>
    <property type="match status" value="1"/>
</dbReference>
<keyword evidence="4 12" id="KW-0479">Metal-binding</keyword>
<feature type="binding site" evidence="12">
    <location>
        <position position="69"/>
    </location>
    <ligand>
        <name>Mg(2+)</name>
        <dbReference type="ChEBI" id="CHEBI:18420"/>
        <label>2</label>
    </ligand>
</feature>
<evidence type="ECO:0000256" key="6">
    <source>
        <dbReference type="ARBA" id="ARBA00022763"/>
    </source>
</evidence>
<dbReference type="EC" id="3.1.21.10" evidence="12 13"/>
<dbReference type="PROSITE" id="PS01321">
    <property type="entry name" value="RUVC"/>
    <property type="match status" value="1"/>
</dbReference>
<keyword evidence="6 12" id="KW-0227">DNA damage</keyword>
<comment type="catalytic activity">
    <reaction evidence="12">
        <text>Endonucleolytic cleavage at a junction such as a reciprocal single-stranded crossover between two homologous DNA duplexes (Holliday junction).</text>
        <dbReference type="EC" id="3.1.21.10"/>
    </reaction>
</comment>
<evidence type="ECO:0000256" key="4">
    <source>
        <dbReference type="ARBA" id="ARBA00022723"/>
    </source>
</evidence>
<name>A0ABX0YD40_9PSED</name>
<dbReference type="EMBL" id="JAAVJI010000002">
    <property type="protein sequence ID" value="NJP00187.1"/>
    <property type="molecule type" value="Genomic_DNA"/>
</dbReference>
<dbReference type="SUPFAM" id="SSF53098">
    <property type="entry name" value="Ribonuclease H-like"/>
    <property type="match status" value="1"/>
</dbReference>
<dbReference type="GO" id="GO:0016787">
    <property type="term" value="F:hydrolase activity"/>
    <property type="evidence" value="ECO:0007669"/>
    <property type="project" value="UniProtKB-KW"/>
</dbReference>
<keyword evidence="3 12" id="KW-0540">Nuclease</keyword>
<feature type="active site" evidence="12">
    <location>
        <position position="141"/>
    </location>
</feature>
<keyword evidence="5 12" id="KW-0255">Endonuclease</keyword>
<evidence type="ECO:0000313" key="14">
    <source>
        <dbReference type="EMBL" id="NJP00187.1"/>
    </source>
</evidence>
<dbReference type="CDD" id="cd16962">
    <property type="entry name" value="RuvC"/>
    <property type="match status" value="1"/>
</dbReference>
<dbReference type="PANTHER" id="PTHR30194">
    <property type="entry name" value="CROSSOVER JUNCTION ENDODEOXYRIBONUCLEASE RUVC"/>
    <property type="match status" value="1"/>
</dbReference>
<keyword evidence="8 12" id="KW-0460">Magnesium</keyword>
<organism evidence="14 15">
    <name type="scientific">Pseudomonas quercus</name>
    <dbReference type="NCBI Taxonomy" id="2722792"/>
    <lineage>
        <taxon>Bacteria</taxon>
        <taxon>Pseudomonadati</taxon>
        <taxon>Pseudomonadota</taxon>
        <taxon>Gammaproteobacteria</taxon>
        <taxon>Pseudomonadales</taxon>
        <taxon>Pseudomonadaceae</taxon>
        <taxon>Pseudomonas</taxon>
    </lineage>
</organism>
<evidence type="ECO:0000256" key="10">
    <source>
        <dbReference type="ARBA" id="ARBA00023172"/>
    </source>
</evidence>
<dbReference type="NCBIfam" id="TIGR00228">
    <property type="entry name" value="ruvC"/>
    <property type="match status" value="1"/>
</dbReference>
<evidence type="ECO:0000256" key="1">
    <source>
        <dbReference type="ARBA" id="ARBA00009518"/>
    </source>
</evidence>
<evidence type="ECO:0000256" key="9">
    <source>
        <dbReference type="ARBA" id="ARBA00023125"/>
    </source>
</evidence>
<keyword evidence="2 12" id="KW-0963">Cytoplasm</keyword>
<accession>A0ABX0YD40</accession>
<evidence type="ECO:0000256" key="8">
    <source>
        <dbReference type="ARBA" id="ARBA00022842"/>
    </source>
</evidence>
<evidence type="ECO:0000256" key="13">
    <source>
        <dbReference type="NCBIfam" id="TIGR00228"/>
    </source>
</evidence>
<comment type="similarity">
    <text evidence="1 12">Belongs to the RuvC family.</text>
</comment>
<comment type="subcellular location">
    <subcellularLocation>
        <location evidence="12">Cytoplasm</location>
    </subcellularLocation>
</comment>
<proteinExistence type="inferred from homology"/>
<dbReference type="InterPro" id="IPR012337">
    <property type="entry name" value="RNaseH-like_sf"/>
</dbReference>
<sequence>MTLVLGIDPGSRITGYGVVLDRGLGRGCEYVASGCIRTGTGELHERLQVVYRSVREVIQAHGPVTMGIERVFMARNADSALKLGQARGAAIVAGAEEGLEIAEYSATQVKQAITGTGGASKEQVQLMVMHLLKLTVKPQIDASDALAIALCHAHTRSSLVPHGLSTARSRGGRLRL</sequence>
<feature type="active site" evidence="12">
    <location>
        <position position="8"/>
    </location>
</feature>
<dbReference type="InterPro" id="IPR036397">
    <property type="entry name" value="RNaseH_sf"/>
</dbReference>
<feature type="active site" evidence="12">
    <location>
        <position position="69"/>
    </location>
</feature>
<reference evidence="14 15" key="1">
    <citation type="submission" date="2020-03" db="EMBL/GenBank/DDBJ databases">
        <authorList>
            <person name="Wang L."/>
            <person name="He N."/>
            <person name="Li Y."/>
            <person name="Fang Y."/>
            <person name="Zhang F."/>
        </authorList>
    </citation>
    <scope>NUCLEOTIDE SEQUENCE [LARGE SCALE GENOMIC DNA]</scope>
    <source>
        <strain evidence="15">hsmgli-8</strain>
    </source>
</reference>
<gene>
    <name evidence="12 14" type="primary">ruvC</name>
    <name evidence="14" type="ORF">HBH25_04855</name>
</gene>
<protein>
    <recommendedName>
        <fullName evidence="12 13">Crossover junction endodeoxyribonuclease RuvC</fullName>
        <ecNumber evidence="12 13">3.1.21.10</ecNumber>
    </recommendedName>
    <alternativeName>
        <fullName evidence="12">Holliday junction nuclease RuvC</fullName>
    </alternativeName>
    <alternativeName>
        <fullName evidence="12">Holliday junction resolvase RuvC</fullName>
    </alternativeName>
</protein>
<keyword evidence="11 12" id="KW-0234">DNA repair</keyword>
<keyword evidence="7 12" id="KW-0378">Hydrolase</keyword>
<feature type="binding site" evidence="12">
    <location>
        <position position="8"/>
    </location>
    <ligand>
        <name>Mg(2+)</name>
        <dbReference type="ChEBI" id="CHEBI:18420"/>
        <label>1</label>
    </ligand>
</feature>
<keyword evidence="9 12" id="KW-0238">DNA-binding</keyword>
<dbReference type="InterPro" id="IPR020563">
    <property type="entry name" value="X-over_junc_endoDNase_Mg_BS"/>
</dbReference>
<dbReference type="RefSeq" id="WP_168082084.1">
    <property type="nucleotide sequence ID" value="NZ_JAAVJI010000002.1"/>
</dbReference>
<dbReference type="Proteomes" id="UP000746535">
    <property type="component" value="Unassembled WGS sequence"/>
</dbReference>
<dbReference type="Gene3D" id="3.30.420.10">
    <property type="entry name" value="Ribonuclease H-like superfamily/Ribonuclease H"/>
    <property type="match status" value="1"/>
</dbReference>
<dbReference type="Pfam" id="PF02075">
    <property type="entry name" value="RuvC"/>
    <property type="match status" value="1"/>
</dbReference>
<comment type="function">
    <text evidence="12">The RuvA-RuvB-RuvC complex processes Holliday junction (HJ) DNA during genetic recombination and DNA repair. Endonuclease that resolves HJ intermediates. Cleaves cruciform DNA by making single-stranded nicks across the HJ at symmetrical positions within the homologous arms, yielding a 5'-phosphate and a 3'-hydroxyl group; requires a central core of homology in the junction. The consensus cleavage sequence is 5'-(A/T)TT(C/G)-3'. Cleavage occurs on the 3'-side of the TT dinucleotide at the point of strand exchange. HJ branch migration catalyzed by RuvA-RuvB allows RuvC to scan DNA until it finds its consensus sequence, where it cleaves and resolves the cruciform DNA.</text>
</comment>
<evidence type="ECO:0000256" key="3">
    <source>
        <dbReference type="ARBA" id="ARBA00022722"/>
    </source>
</evidence>
<keyword evidence="10 12" id="KW-0233">DNA recombination</keyword>
<comment type="subunit">
    <text evidence="12">Homodimer which binds Holliday junction (HJ) DNA. The HJ becomes 2-fold symmetrical on binding to RuvC with unstacked arms; it has a different conformation from HJ DNA in complex with RuvA. In the full resolvosome a probable DNA-RuvA(4)-RuvB(12)-RuvC(2) complex forms which resolves the HJ.</text>
</comment>
<comment type="cofactor">
    <cofactor evidence="12">
        <name>Mg(2+)</name>
        <dbReference type="ChEBI" id="CHEBI:18420"/>
    </cofactor>
    <text evidence="12">Binds 2 Mg(2+) ion per subunit.</text>
</comment>
<dbReference type="InterPro" id="IPR002176">
    <property type="entry name" value="X-over_junc_endoDNase_RuvC"/>
</dbReference>